<evidence type="ECO:0000313" key="3">
    <source>
        <dbReference type="Proteomes" id="UP000636793"/>
    </source>
</evidence>
<keyword evidence="3" id="KW-1185">Reference proteome</keyword>
<dbReference type="EMBL" id="BMHI01000001">
    <property type="protein sequence ID" value="GGB15347.1"/>
    <property type="molecule type" value="Genomic_DNA"/>
</dbReference>
<protein>
    <submittedName>
        <fullName evidence="2">GNAT family N-acetyltransferase</fullName>
    </submittedName>
</protein>
<evidence type="ECO:0000313" key="2">
    <source>
        <dbReference type="EMBL" id="GGB15347.1"/>
    </source>
</evidence>
<dbReference type="Pfam" id="PF00583">
    <property type="entry name" value="Acetyltransf_1"/>
    <property type="match status" value="1"/>
</dbReference>
<reference evidence="2" key="2">
    <citation type="submission" date="2020-09" db="EMBL/GenBank/DDBJ databases">
        <authorList>
            <person name="Sun Q."/>
            <person name="Zhou Y."/>
        </authorList>
    </citation>
    <scope>NUCLEOTIDE SEQUENCE</scope>
    <source>
        <strain evidence="2">CGMCC 1.15085</strain>
    </source>
</reference>
<dbReference type="Gene3D" id="3.40.630.30">
    <property type="match status" value="1"/>
</dbReference>
<reference evidence="2" key="1">
    <citation type="journal article" date="2014" name="Int. J. Syst. Evol. Microbiol.">
        <title>Complete genome sequence of Corynebacterium casei LMG S-19264T (=DSM 44701T), isolated from a smear-ripened cheese.</title>
        <authorList>
            <consortium name="US DOE Joint Genome Institute (JGI-PGF)"/>
            <person name="Walter F."/>
            <person name="Albersmeier A."/>
            <person name="Kalinowski J."/>
            <person name="Ruckert C."/>
        </authorList>
    </citation>
    <scope>NUCLEOTIDE SEQUENCE</scope>
    <source>
        <strain evidence="2">CGMCC 1.15085</strain>
    </source>
</reference>
<dbReference type="Proteomes" id="UP000636793">
    <property type="component" value="Unassembled WGS sequence"/>
</dbReference>
<proteinExistence type="predicted"/>
<dbReference type="GO" id="GO:0016747">
    <property type="term" value="F:acyltransferase activity, transferring groups other than amino-acyl groups"/>
    <property type="evidence" value="ECO:0007669"/>
    <property type="project" value="InterPro"/>
</dbReference>
<dbReference type="InterPro" id="IPR016181">
    <property type="entry name" value="Acyl_CoA_acyltransferase"/>
</dbReference>
<organism evidence="2 3">
    <name type="scientific">Flexivirga endophytica</name>
    <dbReference type="NCBI Taxonomy" id="1849103"/>
    <lineage>
        <taxon>Bacteria</taxon>
        <taxon>Bacillati</taxon>
        <taxon>Actinomycetota</taxon>
        <taxon>Actinomycetes</taxon>
        <taxon>Micrococcales</taxon>
        <taxon>Dermacoccaceae</taxon>
        <taxon>Flexivirga</taxon>
    </lineage>
</organism>
<dbReference type="CDD" id="cd04301">
    <property type="entry name" value="NAT_SF"/>
    <property type="match status" value="1"/>
</dbReference>
<name>A0A916WNQ3_9MICO</name>
<feature type="domain" description="N-acetyltransferase" evidence="1">
    <location>
        <begin position="5"/>
        <end position="161"/>
    </location>
</feature>
<sequence>MAGMVQIRQLTAEDPAFEAWHAGIRAAHRAGRESSWWESPESTRVYLGRKSTRFARMAIGAFDGATCVGGAELAMPLQHDIETISVELGVPPLHRGRGVGTSLAAYVENIAAQHDRTVLQAELHVPAGMTVGDTDGGRFASARGMRSVSAEDRFLLELPVDGERVAKLRAVEDGYRITSFVDRVPDAYVVEWARMQTHMNQDVPMGELTHTPQQVDVTRIRDAERTFAEQGWTRLRSLALTPDGSGAGYTEMFVSRYDDEFVIQDDTFVDRSHRGHRLGARLKLANLDNLDALRARTGAGRRWVQTYTEQHNTAMQHTNDAFGFRRVDVLHELEGPVGGRG</sequence>
<gene>
    <name evidence="2" type="ORF">GCM10011492_01280</name>
</gene>
<comment type="caution">
    <text evidence="2">The sequence shown here is derived from an EMBL/GenBank/DDBJ whole genome shotgun (WGS) entry which is preliminary data.</text>
</comment>
<dbReference type="PROSITE" id="PS51186">
    <property type="entry name" value="GNAT"/>
    <property type="match status" value="1"/>
</dbReference>
<dbReference type="InterPro" id="IPR000182">
    <property type="entry name" value="GNAT_dom"/>
</dbReference>
<evidence type="ECO:0000259" key="1">
    <source>
        <dbReference type="PROSITE" id="PS51186"/>
    </source>
</evidence>
<accession>A0A916WNQ3</accession>
<dbReference type="AlphaFoldDB" id="A0A916WNQ3"/>
<dbReference type="SUPFAM" id="SSF55729">
    <property type="entry name" value="Acyl-CoA N-acyltransferases (Nat)"/>
    <property type="match status" value="2"/>
</dbReference>